<comment type="caution">
    <text evidence="2">The sequence shown here is derived from an EMBL/GenBank/DDBJ whole genome shotgun (WGS) entry which is preliminary data.</text>
</comment>
<organism evidence="2 3">
    <name type="scientific">Streptoalloteichus tenebrarius (strain ATCC 17920 / DSM 40477 / JCM 4838 / CBS 697.72 / NBRC 16177 / NCIMB 11028 / NRRL B-12390 / A12253. 1 / ISP 5477)</name>
    <name type="common">Streptomyces tenebrarius</name>
    <dbReference type="NCBI Taxonomy" id="1933"/>
    <lineage>
        <taxon>Bacteria</taxon>
        <taxon>Bacillati</taxon>
        <taxon>Actinomycetota</taxon>
        <taxon>Actinomycetes</taxon>
        <taxon>Pseudonocardiales</taxon>
        <taxon>Pseudonocardiaceae</taxon>
        <taxon>Streptoalloteichus</taxon>
    </lineage>
</organism>
<sequence>MRNPRFLELFRKTVSAWPEVTEVESVDQGGQGVAQRITFSDGVQIDLRIVNSAPPSGDDYTKPETIVTKNEKQVG</sequence>
<protein>
    <submittedName>
        <fullName evidence="2">Uncharacterized protein</fullName>
    </submittedName>
</protein>
<evidence type="ECO:0000313" key="2">
    <source>
        <dbReference type="EMBL" id="MCP2258884.1"/>
    </source>
</evidence>
<reference evidence="2 3" key="1">
    <citation type="submission" date="2022-06" db="EMBL/GenBank/DDBJ databases">
        <title>Genomic Encyclopedia of Archaeal and Bacterial Type Strains, Phase II (KMG-II): from individual species to whole genera.</title>
        <authorList>
            <person name="Goeker M."/>
        </authorList>
    </citation>
    <scope>NUCLEOTIDE SEQUENCE [LARGE SCALE GENOMIC DNA]</scope>
    <source>
        <strain evidence="2 3">DSM 40477</strain>
    </source>
</reference>
<evidence type="ECO:0000313" key="3">
    <source>
        <dbReference type="Proteomes" id="UP001205311"/>
    </source>
</evidence>
<keyword evidence="3" id="KW-1185">Reference proteome</keyword>
<dbReference type="Proteomes" id="UP001205311">
    <property type="component" value="Unassembled WGS sequence"/>
</dbReference>
<gene>
    <name evidence="2" type="ORF">LX15_002582</name>
</gene>
<name>A0ABT1HTM8_STRSD</name>
<proteinExistence type="predicted"/>
<feature type="region of interest" description="Disordered" evidence="1">
    <location>
        <begin position="51"/>
        <end position="75"/>
    </location>
</feature>
<accession>A0ABT1HTM8</accession>
<dbReference type="EMBL" id="JAMTCP010000011">
    <property type="protein sequence ID" value="MCP2258884.1"/>
    <property type="molecule type" value="Genomic_DNA"/>
</dbReference>
<dbReference type="RefSeq" id="WP_253669795.1">
    <property type="nucleotide sequence ID" value="NZ_JAMTCP010000011.1"/>
</dbReference>
<evidence type="ECO:0000256" key="1">
    <source>
        <dbReference type="SAM" id="MobiDB-lite"/>
    </source>
</evidence>